<protein>
    <submittedName>
        <fullName evidence="2">Putative phosphoribosyltransferase</fullName>
    </submittedName>
</protein>
<keyword evidence="2" id="KW-0328">Glycosyltransferase</keyword>
<dbReference type="InterPro" id="IPR029057">
    <property type="entry name" value="PRTase-like"/>
</dbReference>
<dbReference type="AlphaFoldDB" id="A0A317RIY5"/>
<gene>
    <name evidence="2" type="ORF">DFR36_101577</name>
</gene>
<evidence type="ECO:0000313" key="2">
    <source>
        <dbReference type="EMBL" id="PWW49056.1"/>
    </source>
</evidence>
<reference evidence="2 3" key="1">
    <citation type="submission" date="2018-05" db="EMBL/GenBank/DDBJ databases">
        <title>Genomic Encyclopedia of Type Strains, Phase IV (KMG-IV): sequencing the most valuable type-strain genomes for metagenomic binning, comparative biology and taxonomic classification.</title>
        <authorList>
            <person name="Goeker M."/>
        </authorList>
    </citation>
    <scope>NUCLEOTIDE SEQUENCE [LARGE SCALE GENOMIC DNA]</scope>
    <source>
        <strain evidence="2 3">DSM 26006</strain>
    </source>
</reference>
<dbReference type="Gene3D" id="3.40.50.2020">
    <property type="match status" value="1"/>
</dbReference>
<sequence>MAVLPYKDRSEAGQVLARELERYRHAPGLLMLALPRGGVPVAYEVTHALGAPLEVFLVRKIGHPDHPEFAVGAVASGGTRVMNPGSGRVAPGALDAVVRSELQELERRERAYRGDRPLPELGGRTVIVVDDGLATGATMRAAAEAIRAQGPQELVLAAPVGARETCEALRACADAVVCPRMPEPFHAVGAWYEDFRQVQDEEVLALLERALQQTAGAQP</sequence>
<dbReference type="RefSeq" id="WP_019374342.1">
    <property type="nucleotide sequence ID" value="NZ_ALEE01000509.1"/>
</dbReference>
<keyword evidence="2" id="KW-0808">Transferase</keyword>
<dbReference type="Pfam" id="PF00156">
    <property type="entry name" value="Pribosyltran"/>
    <property type="match status" value="1"/>
</dbReference>
<evidence type="ECO:0000259" key="1">
    <source>
        <dbReference type="Pfam" id="PF00156"/>
    </source>
</evidence>
<keyword evidence="3" id="KW-1185">Reference proteome</keyword>
<dbReference type="Proteomes" id="UP000246483">
    <property type="component" value="Unassembled WGS sequence"/>
</dbReference>
<feature type="domain" description="Phosphoribosyltransferase" evidence="1">
    <location>
        <begin position="32"/>
        <end position="178"/>
    </location>
</feature>
<dbReference type="Gene3D" id="3.30.1310.20">
    <property type="entry name" value="PRTase-like"/>
    <property type="match status" value="1"/>
</dbReference>
<dbReference type="OrthoDB" id="9810066at2"/>
<dbReference type="GO" id="GO:0016757">
    <property type="term" value="F:glycosyltransferase activity"/>
    <property type="evidence" value="ECO:0007669"/>
    <property type="project" value="UniProtKB-KW"/>
</dbReference>
<accession>A0A317RIY5</accession>
<organism evidence="2 3">
    <name type="scientific">Melaminivora alkalimesophila</name>
    <dbReference type="NCBI Taxonomy" id="1165852"/>
    <lineage>
        <taxon>Bacteria</taxon>
        <taxon>Pseudomonadati</taxon>
        <taxon>Pseudomonadota</taxon>
        <taxon>Betaproteobacteria</taxon>
        <taxon>Burkholderiales</taxon>
        <taxon>Comamonadaceae</taxon>
        <taxon>Melaminivora</taxon>
    </lineage>
</organism>
<proteinExistence type="predicted"/>
<dbReference type="SUPFAM" id="SSF53271">
    <property type="entry name" value="PRTase-like"/>
    <property type="match status" value="1"/>
</dbReference>
<dbReference type="CDD" id="cd06223">
    <property type="entry name" value="PRTases_typeI"/>
    <property type="match status" value="1"/>
</dbReference>
<dbReference type="InterPro" id="IPR000836">
    <property type="entry name" value="PRTase_dom"/>
</dbReference>
<evidence type="ECO:0000313" key="3">
    <source>
        <dbReference type="Proteomes" id="UP000246483"/>
    </source>
</evidence>
<comment type="caution">
    <text evidence="2">The sequence shown here is derived from an EMBL/GenBank/DDBJ whole genome shotgun (WGS) entry which is preliminary data.</text>
</comment>
<dbReference type="EMBL" id="QGUB01000001">
    <property type="protein sequence ID" value="PWW49056.1"/>
    <property type="molecule type" value="Genomic_DNA"/>
</dbReference>
<name>A0A317RIY5_9BURK</name>